<organism evidence="1">
    <name type="scientific">Plasmodium vivax</name>
    <name type="common">malaria parasite P. vivax</name>
    <dbReference type="NCBI Taxonomy" id="5855"/>
    <lineage>
        <taxon>Eukaryota</taxon>
        <taxon>Sar</taxon>
        <taxon>Alveolata</taxon>
        <taxon>Apicomplexa</taxon>
        <taxon>Aconoidasida</taxon>
        <taxon>Haemosporida</taxon>
        <taxon>Plasmodiidae</taxon>
        <taxon>Plasmodium</taxon>
        <taxon>Plasmodium (Plasmodium)</taxon>
    </lineage>
</organism>
<proteinExistence type="predicted"/>
<reference evidence="1" key="1">
    <citation type="submission" date="2016-07" db="EMBL/GenBank/DDBJ databases">
        <authorList>
            <consortium name="Pathogen Informatics"/>
        </authorList>
    </citation>
    <scope>NUCLEOTIDE SEQUENCE</scope>
</reference>
<dbReference type="VEuPathDB" id="PlasmoDB:PVPAM_050008600"/>
<evidence type="ECO:0000313" key="1">
    <source>
        <dbReference type="EMBL" id="VVA00251.1"/>
    </source>
</evidence>
<gene>
    <name evidence="1" type="ORF">PVP01_0009640</name>
</gene>
<dbReference type="OrthoDB" id="381419at2759"/>
<dbReference type="EMBL" id="FLZR02000057">
    <property type="protein sequence ID" value="VVA00251.1"/>
    <property type="molecule type" value="Genomic_DNA"/>
</dbReference>
<dbReference type="VEuPathDB" id="PlasmoDB:PVW1_100006400"/>
<dbReference type="Proteomes" id="UP000220605">
    <property type="component" value="Unassembled WGS sequence"/>
</dbReference>
<dbReference type="InterPro" id="IPR008780">
    <property type="entry name" value="Plasmodium_Vir"/>
</dbReference>
<name>A0A565A7L9_PLAVI</name>
<sequence>MGEHLTKNNIDKLTSKIMYSKFEDGENGCEDIPFYSSIKEELQRYQMHDLHRISDKIVKALCFIYNRKRNRPENFEEELCSYLYYWLGDIIYPKVKSQAVFSYIIKMIYTELYSNIRDDFIVCKNVYTPIDQDRFNKNKVLFDYSKDYHNIEIATPHGETTCDKDYRQYMENYISTYKQAHLDCNKGVKNNFHCEHFFTLFQEKQNNKLSSFSCRLSENGRAVLDNQKAHEEQEPVTDQSYRHTSITPPPYQIAEQEADLVMNQHKRGETFPTAFELSKMDDTAESGTSKTIAGSVAPVLGVSSISLHLYKLTPVGGYINRLLRRNRNMYNPAEYMDSFNPYSDGMIPGDRTMNISYNRL</sequence>
<accession>A0A565A7L9</accession>
<dbReference type="VEuPathDB" id="PlasmoDB:PVX_053190"/>
<dbReference type="Pfam" id="PF05795">
    <property type="entry name" value="Plasmodium_Vir"/>
    <property type="match status" value="1"/>
</dbReference>
<protein>
    <submittedName>
        <fullName evidence="1">VIR protein</fullName>
    </submittedName>
</protein>
<dbReference type="AlphaFoldDB" id="A0A565A7L9"/>
<dbReference type="VEuPathDB" id="PlasmoDB:PVP01_0009640"/>